<keyword evidence="2" id="KW-1185">Reference proteome</keyword>
<evidence type="ECO:0000313" key="2">
    <source>
        <dbReference type="Proteomes" id="UP000694864"/>
    </source>
</evidence>
<feature type="compositionally biased region" description="Basic and acidic residues" evidence="1">
    <location>
        <begin position="182"/>
        <end position="193"/>
    </location>
</feature>
<protein>
    <submittedName>
        <fullName evidence="3">DUF724 domain-containing protein 3-like</fullName>
    </submittedName>
</protein>
<dbReference type="RefSeq" id="XP_010460301.2">
    <property type="nucleotide sequence ID" value="XM_010461999.2"/>
</dbReference>
<evidence type="ECO:0000313" key="3">
    <source>
        <dbReference type="RefSeq" id="XP_010460301.2"/>
    </source>
</evidence>
<name>A0ABM0VS26_CAMSA</name>
<feature type="region of interest" description="Disordered" evidence="1">
    <location>
        <begin position="166"/>
        <end position="193"/>
    </location>
</feature>
<accession>A0ABM0VS26</accession>
<reference evidence="2" key="1">
    <citation type="journal article" date="2014" name="Nat. Commun.">
        <title>The emerging biofuel crop Camelina sativa retains a highly undifferentiated hexaploid genome structure.</title>
        <authorList>
            <person name="Kagale S."/>
            <person name="Koh C."/>
            <person name="Nixon J."/>
            <person name="Bollina V."/>
            <person name="Clarke W.E."/>
            <person name="Tuteja R."/>
            <person name="Spillane C."/>
            <person name="Robinson S.J."/>
            <person name="Links M.G."/>
            <person name="Clarke C."/>
            <person name="Higgins E.E."/>
            <person name="Huebert T."/>
            <person name="Sharpe A.G."/>
            <person name="Parkin I.A."/>
        </authorList>
    </citation>
    <scope>NUCLEOTIDE SEQUENCE [LARGE SCALE GENOMIC DNA]</scope>
    <source>
        <strain evidence="2">cv. DH55</strain>
    </source>
</reference>
<feature type="compositionally biased region" description="Polar residues" evidence="1">
    <location>
        <begin position="105"/>
        <end position="116"/>
    </location>
</feature>
<reference evidence="3" key="2">
    <citation type="submission" date="2025-08" db="UniProtKB">
        <authorList>
            <consortium name="RefSeq"/>
        </authorList>
    </citation>
    <scope>IDENTIFICATION</scope>
    <source>
        <tissue evidence="3">Leaf</tissue>
    </source>
</reference>
<dbReference type="Proteomes" id="UP000694864">
    <property type="component" value="Chromosome 14"/>
</dbReference>
<gene>
    <name evidence="3" type="primary">LOC104741204</name>
</gene>
<evidence type="ECO:0000256" key="1">
    <source>
        <dbReference type="SAM" id="MobiDB-lite"/>
    </source>
</evidence>
<dbReference type="GeneID" id="104741204"/>
<proteinExistence type="predicted"/>
<organism evidence="2 3">
    <name type="scientific">Camelina sativa</name>
    <name type="common">False flax</name>
    <name type="synonym">Myagrum sativum</name>
    <dbReference type="NCBI Taxonomy" id="90675"/>
    <lineage>
        <taxon>Eukaryota</taxon>
        <taxon>Viridiplantae</taxon>
        <taxon>Streptophyta</taxon>
        <taxon>Embryophyta</taxon>
        <taxon>Tracheophyta</taxon>
        <taxon>Spermatophyta</taxon>
        <taxon>Magnoliopsida</taxon>
        <taxon>eudicotyledons</taxon>
        <taxon>Gunneridae</taxon>
        <taxon>Pentapetalae</taxon>
        <taxon>rosids</taxon>
        <taxon>malvids</taxon>
        <taxon>Brassicales</taxon>
        <taxon>Brassicaceae</taxon>
        <taxon>Camelineae</taxon>
        <taxon>Camelina</taxon>
    </lineage>
</organism>
<sequence length="193" mass="21811">MKDCGVEVSREEEGFEGALTPKVATKHLRNSQNPEDIGMTVTEAENVTATGDSGKKGADAVMMNDKTPPVVTSIEKESVSVVTPSLIITATPLKQIEAETERKNQNGLENSSTQQEMPEEEEENSRGKKLECLQKMIEAERHKLEKKLGEIERHALELKHFLAKQKTQRHKFEESLDELEQNLERKNWGRKTE</sequence>
<feature type="region of interest" description="Disordered" evidence="1">
    <location>
        <begin position="98"/>
        <end position="129"/>
    </location>
</feature>